<dbReference type="SUPFAM" id="SSF48452">
    <property type="entry name" value="TPR-like"/>
    <property type="match status" value="1"/>
</dbReference>
<reference evidence="1 2" key="1">
    <citation type="submission" date="2017-12" db="EMBL/GenBank/DDBJ databases">
        <title>High-resolution comparative analysis of great ape genomes.</title>
        <authorList>
            <person name="Pollen A."/>
            <person name="Hastie A."/>
            <person name="Hormozdiari F."/>
            <person name="Dougherty M."/>
            <person name="Liu R."/>
            <person name="Chaisson M."/>
            <person name="Hoppe E."/>
            <person name="Hill C."/>
            <person name="Pang A."/>
            <person name="Hillier L."/>
            <person name="Baker C."/>
            <person name="Armstrong J."/>
            <person name="Shendure J."/>
            <person name="Paten B."/>
            <person name="Wilson R."/>
            <person name="Chao H."/>
            <person name="Schneider V."/>
            <person name="Ventura M."/>
            <person name="Kronenberg Z."/>
            <person name="Murali S."/>
            <person name="Gordon D."/>
            <person name="Cantsilieris S."/>
            <person name="Munson K."/>
            <person name="Nelson B."/>
            <person name="Raja A."/>
            <person name="Underwood J."/>
            <person name="Diekhans M."/>
            <person name="Fiddes I."/>
            <person name="Haussler D."/>
            <person name="Eichler E."/>
        </authorList>
    </citation>
    <scope>NUCLEOTIDE SEQUENCE [LARGE SCALE GENOMIC DNA]</scope>
    <source>
        <strain evidence="1">Yerkes chimp pedigree #C0471</strain>
    </source>
</reference>
<accession>A0A2J8NHZ7</accession>
<gene>
    <name evidence="1" type="ORF">CK820_G0010541</name>
</gene>
<dbReference type="EMBL" id="NBAG03000229">
    <property type="protein sequence ID" value="PNI71383.1"/>
    <property type="molecule type" value="Genomic_DNA"/>
</dbReference>
<proteinExistence type="predicted"/>
<name>A0A2J8NHZ7_PANTR</name>
<dbReference type="InterPro" id="IPR011990">
    <property type="entry name" value="TPR-like_helical_dom_sf"/>
</dbReference>
<protein>
    <submittedName>
        <fullName evidence="1">TTC22 isoform 6</fullName>
    </submittedName>
</protein>
<dbReference type="Proteomes" id="UP000236370">
    <property type="component" value="Unassembled WGS sequence"/>
</dbReference>
<sequence>EQKRLPAFNRTLALLRQVLKSEDPCHRALAWCYLGMLLERKDTFSTTPMGVHDCGYSGTDPLDCFGKAIEIAKNQPPILNRLAKIFYFLGKQDMAIGTCNMALDVLRDPELNWQAYCTRAKLPALVPDLPPRAHTEPMCLRKPTRSSQFTSLQAEESSHPLIFSTTIHMT</sequence>
<evidence type="ECO:0000313" key="1">
    <source>
        <dbReference type="EMBL" id="PNI71383.1"/>
    </source>
</evidence>
<evidence type="ECO:0000313" key="2">
    <source>
        <dbReference type="Proteomes" id="UP000236370"/>
    </source>
</evidence>
<organism evidence="1 2">
    <name type="scientific">Pan troglodytes</name>
    <name type="common">Chimpanzee</name>
    <dbReference type="NCBI Taxonomy" id="9598"/>
    <lineage>
        <taxon>Eukaryota</taxon>
        <taxon>Metazoa</taxon>
        <taxon>Chordata</taxon>
        <taxon>Craniata</taxon>
        <taxon>Vertebrata</taxon>
        <taxon>Euteleostomi</taxon>
        <taxon>Mammalia</taxon>
        <taxon>Eutheria</taxon>
        <taxon>Euarchontoglires</taxon>
        <taxon>Primates</taxon>
        <taxon>Haplorrhini</taxon>
        <taxon>Catarrhini</taxon>
        <taxon>Hominidae</taxon>
        <taxon>Pan</taxon>
    </lineage>
</organism>
<dbReference type="InterPro" id="IPR042342">
    <property type="entry name" value="TTC22"/>
</dbReference>
<dbReference type="AlphaFoldDB" id="A0A2J8NHZ7"/>
<comment type="caution">
    <text evidence="1">The sequence shown here is derived from an EMBL/GenBank/DDBJ whole genome shotgun (WGS) entry which is preliminary data.</text>
</comment>
<dbReference type="PANTHER" id="PTHR16253">
    <property type="entry name" value="TETRATRICOPEPTIDE REPEAT PROTEIN 22"/>
    <property type="match status" value="1"/>
</dbReference>
<dbReference type="PANTHER" id="PTHR16253:SF0">
    <property type="entry name" value="TETRATRICOPEPTIDE REPEAT PROTEIN 22"/>
    <property type="match status" value="1"/>
</dbReference>
<dbReference type="Gene3D" id="1.25.40.10">
    <property type="entry name" value="Tetratricopeptide repeat domain"/>
    <property type="match status" value="1"/>
</dbReference>
<feature type="non-terminal residue" evidence="1">
    <location>
        <position position="1"/>
    </location>
</feature>